<keyword evidence="2" id="KW-1185">Reference proteome</keyword>
<sequence length="87" mass="9985">MQMEDDFQGRFQDFRLWGGRDIERFAGVQGATLVPGNPAQTSWGQSPRKLNLFSAFECFDIHFSSMSRICTFIKVPSQMPKKCIVYT</sequence>
<proteinExistence type="predicted"/>
<protein>
    <submittedName>
        <fullName evidence="1">Uncharacterized protein</fullName>
    </submittedName>
</protein>
<comment type="caution">
    <text evidence="1">The sequence shown here is derived from an EMBL/GenBank/DDBJ whole genome shotgun (WGS) entry which is preliminary data.</text>
</comment>
<reference evidence="1" key="1">
    <citation type="journal article" date="2019" name="bioRxiv">
        <title>The Genome of the Zebra Mussel, Dreissena polymorpha: A Resource for Invasive Species Research.</title>
        <authorList>
            <person name="McCartney M.A."/>
            <person name="Auch B."/>
            <person name="Kono T."/>
            <person name="Mallez S."/>
            <person name="Zhang Y."/>
            <person name="Obille A."/>
            <person name="Becker A."/>
            <person name="Abrahante J.E."/>
            <person name="Garbe J."/>
            <person name="Badalamenti J.P."/>
            <person name="Herman A."/>
            <person name="Mangelson H."/>
            <person name="Liachko I."/>
            <person name="Sullivan S."/>
            <person name="Sone E.D."/>
            <person name="Koren S."/>
            <person name="Silverstein K.A.T."/>
            <person name="Beckman K.B."/>
            <person name="Gohl D.M."/>
        </authorList>
    </citation>
    <scope>NUCLEOTIDE SEQUENCE</scope>
    <source>
        <strain evidence="1">Duluth1</strain>
        <tissue evidence="1">Whole animal</tissue>
    </source>
</reference>
<evidence type="ECO:0000313" key="2">
    <source>
        <dbReference type="Proteomes" id="UP000828390"/>
    </source>
</evidence>
<reference evidence="1" key="2">
    <citation type="submission" date="2020-11" db="EMBL/GenBank/DDBJ databases">
        <authorList>
            <person name="McCartney M.A."/>
            <person name="Auch B."/>
            <person name="Kono T."/>
            <person name="Mallez S."/>
            <person name="Becker A."/>
            <person name="Gohl D.M."/>
            <person name="Silverstein K.A.T."/>
            <person name="Koren S."/>
            <person name="Bechman K.B."/>
            <person name="Herman A."/>
            <person name="Abrahante J.E."/>
            <person name="Garbe J."/>
        </authorList>
    </citation>
    <scope>NUCLEOTIDE SEQUENCE</scope>
    <source>
        <strain evidence="1">Duluth1</strain>
        <tissue evidence="1">Whole animal</tissue>
    </source>
</reference>
<dbReference type="Proteomes" id="UP000828390">
    <property type="component" value="Unassembled WGS sequence"/>
</dbReference>
<dbReference type="EMBL" id="JAIWYP010000013">
    <property type="protein sequence ID" value="KAH3721709.1"/>
    <property type="molecule type" value="Genomic_DNA"/>
</dbReference>
<gene>
    <name evidence="1" type="ORF">DPMN_064657</name>
</gene>
<name>A0A9D4CE73_DREPO</name>
<evidence type="ECO:0000313" key="1">
    <source>
        <dbReference type="EMBL" id="KAH3721709.1"/>
    </source>
</evidence>
<dbReference type="AlphaFoldDB" id="A0A9D4CE73"/>
<organism evidence="1 2">
    <name type="scientific">Dreissena polymorpha</name>
    <name type="common">Zebra mussel</name>
    <name type="synonym">Mytilus polymorpha</name>
    <dbReference type="NCBI Taxonomy" id="45954"/>
    <lineage>
        <taxon>Eukaryota</taxon>
        <taxon>Metazoa</taxon>
        <taxon>Spiralia</taxon>
        <taxon>Lophotrochozoa</taxon>
        <taxon>Mollusca</taxon>
        <taxon>Bivalvia</taxon>
        <taxon>Autobranchia</taxon>
        <taxon>Heteroconchia</taxon>
        <taxon>Euheterodonta</taxon>
        <taxon>Imparidentia</taxon>
        <taxon>Neoheterodontei</taxon>
        <taxon>Myida</taxon>
        <taxon>Dreissenoidea</taxon>
        <taxon>Dreissenidae</taxon>
        <taxon>Dreissena</taxon>
    </lineage>
</organism>
<accession>A0A9D4CE73</accession>